<keyword evidence="3" id="KW-1185">Reference proteome</keyword>
<feature type="compositionally biased region" description="Polar residues" evidence="1">
    <location>
        <begin position="51"/>
        <end position="68"/>
    </location>
</feature>
<gene>
    <name evidence="2" type="ORF">SE18_11210</name>
</gene>
<name>A0A0P6YP67_9CHLR</name>
<feature type="region of interest" description="Disordered" evidence="1">
    <location>
        <begin position="51"/>
        <end position="76"/>
    </location>
</feature>
<dbReference type="AlphaFoldDB" id="A0A0P6YP67"/>
<evidence type="ECO:0000313" key="2">
    <source>
        <dbReference type="EMBL" id="KPL87051.1"/>
    </source>
</evidence>
<evidence type="ECO:0000313" key="3">
    <source>
        <dbReference type="Proteomes" id="UP000050277"/>
    </source>
</evidence>
<reference evidence="2 3" key="1">
    <citation type="submission" date="2015-07" db="EMBL/GenBank/DDBJ databases">
        <title>Whole genome sequence of Herpetosiphon geysericola DSM 7119.</title>
        <authorList>
            <person name="Hemp J."/>
            <person name="Ward L.M."/>
            <person name="Pace L.A."/>
            <person name="Fischer W.W."/>
        </authorList>
    </citation>
    <scope>NUCLEOTIDE SEQUENCE [LARGE SCALE GENOMIC DNA]</scope>
    <source>
        <strain evidence="2 3">DSM 7119</strain>
    </source>
</reference>
<comment type="caution">
    <text evidence="2">The sequence shown here is derived from an EMBL/GenBank/DDBJ whole genome shotgun (WGS) entry which is preliminary data.</text>
</comment>
<evidence type="ECO:0000256" key="1">
    <source>
        <dbReference type="SAM" id="MobiDB-lite"/>
    </source>
</evidence>
<sequence length="76" mass="8621">MNYEGYRAAEPESKKSVLICSEKLSLRDLRVLRGSTPSWIKFRGCLAPSSRQLTPQQKQGRLQVTLQPPLTIKDYG</sequence>
<proteinExistence type="predicted"/>
<dbReference type="EMBL" id="LGKP01000019">
    <property type="protein sequence ID" value="KPL87051.1"/>
    <property type="molecule type" value="Genomic_DNA"/>
</dbReference>
<dbReference type="Proteomes" id="UP000050277">
    <property type="component" value="Unassembled WGS sequence"/>
</dbReference>
<accession>A0A0P6YP67</accession>
<organism evidence="2 3">
    <name type="scientific">Herpetosiphon geysericola</name>
    <dbReference type="NCBI Taxonomy" id="70996"/>
    <lineage>
        <taxon>Bacteria</taxon>
        <taxon>Bacillati</taxon>
        <taxon>Chloroflexota</taxon>
        <taxon>Chloroflexia</taxon>
        <taxon>Herpetosiphonales</taxon>
        <taxon>Herpetosiphonaceae</taxon>
        <taxon>Herpetosiphon</taxon>
    </lineage>
</organism>
<protein>
    <submittedName>
        <fullName evidence="2">Uncharacterized protein</fullName>
    </submittedName>
</protein>